<dbReference type="InterPro" id="IPR039927">
    <property type="entry name" value="Ribosomal_mL43"/>
</dbReference>
<dbReference type="PANTHER" id="PTHR21396">
    <property type="entry name" value="39S RIBOSOMAL PROTEIN L43"/>
    <property type="match status" value="1"/>
</dbReference>
<dbReference type="InterPro" id="IPR007741">
    <property type="entry name" value="Ribosomal_mL43/mS25/NADH_DH"/>
</dbReference>
<feature type="domain" description="Ribosomal protein/NADH dehydrogenase" evidence="8">
    <location>
        <begin position="37"/>
        <end position="110"/>
    </location>
</feature>
<evidence type="ECO:0000313" key="9">
    <source>
        <dbReference type="EMBL" id="WFC97407.1"/>
    </source>
</evidence>
<reference evidence="9 10" key="1">
    <citation type="submission" date="2023-03" db="EMBL/GenBank/DDBJ databases">
        <title>Mating type loci evolution in Malassezia.</title>
        <authorList>
            <person name="Coelho M.A."/>
        </authorList>
    </citation>
    <scope>NUCLEOTIDE SEQUENCE [LARGE SCALE GENOMIC DNA]</scope>
    <source>
        <strain evidence="9 10">CBS 9725</strain>
    </source>
</reference>
<name>A0AAJ6CEM8_9BASI</name>
<evidence type="ECO:0000256" key="5">
    <source>
        <dbReference type="ARBA" id="ARBA00023274"/>
    </source>
</evidence>
<proteinExistence type="inferred from homology"/>
<dbReference type="EMBL" id="CP119943">
    <property type="protein sequence ID" value="WFC97407.1"/>
    <property type="molecule type" value="Genomic_DNA"/>
</dbReference>
<dbReference type="GO" id="GO:0005762">
    <property type="term" value="C:mitochondrial large ribosomal subunit"/>
    <property type="evidence" value="ECO:0007669"/>
    <property type="project" value="TreeGrafter"/>
</dbReference>
<dbReference type="SUPFAM" id="SSF52833">
    <property type="entry name" value="Thioredoxin-like"/>
    <property type="match status" value="1"/>
</dbReference>
<accession>A0AAJ6CEM8</accession>
<dbReference type="SMART" id="SM00916">
    <property type="entry name" value="L51_S25_CI-B8"/>
    <property type="match status" value="1"/>
</dbReference>
<evidence type="ECO:0000259" key="8">
    <source>
        <dbReference type="SMART" id="SM00916"/>
    </source>
</evidence>
<dbReference type="Proteomes" id="UP001219567">
    <property type="component" value="Chromosome 1"/>
</dbReference>
<evidence type="ECO:0000256" key="4">
    <source>
        <dbReference type="ARBA" id="ARBA00023128"/>
    </source>
</evidence>
<dbReference type="Gene3D" id="3.40.30.10">
    <property type="entry name" value="Glutaredoxin"/>
    <property type="match status" value="1"/>
</dbReference>
<sequence>MSRARTVHSVLSTRPQAGGGKGTFILPCRKLVVEYCEKSESSKGTRDFLLQQLEPMARTYPSVEFVAVARPQRPPILRGFYLNGRTKEMSTHQLPATQIWPKAQQILDASGKKTRGLKRTPVESSNESARGIWSPFHDDPRDL</sequence>
<dbReference type="GO" id="GO:0032543">
    <property type="term" value="P:mitochondrial translation"/>
    <property type="evidence" value="ECO:0007669"/>
    <property type="project" value="InterPro"/>
</dbReference>
<evidence type="ECO:0000256" key="2">
    <source>
        <dbReference type="ARBA" id="ARBA00006073"/>
    </source>
</evidence>
<evidence type="ECO:0000313" key="10">
    <source>
        <dbReference type="Proteomes" id="UP001219567"/>
    </source>
</evidence>
<organism evidence="9 10">
    <name type="scientific">Malassezia yamatoensis</name>
    <dbReference type="NCBI Taxonomy" id="253288"/>
    <lineage>
        <taxon>Eukaryota</taxon>
        <taxon>Fungi</taxon>
        <taxon>Dikarya</taxon>
        <taxon>Basidiomycota</taxon>
        <taxon>Ustilaginomycotina</taxon>
        <taxon>Malasseziomycetes</taxon>
        <taxon>Malasseziales</taxon>
        <taxon>Malasseziaceae</taxon>
        <taxon>Malassezia</taxon>
    </lineage>
</organism>
<keyword evidence="3 9" id="KW-0689">Ribosomal protein</keyword>
<dbReference type="AlphaFoldDB" id="A0AAJ6CEM8"/>
<evidence type="ECO:0000256" key="6">
    <source>
        <dbReference type="ARBA" id="ARBA00035188"/>
    </source>
</evidence>
<dbReference type="Pfam" id="PF05047">
    <property type="entry name" value="L51_S25_CI-B8"/>
    <property type="match status" value="1"/>
</dbReference>
<keyword evidence="5" id="KW-0687">Ribonucleoprotein</keyword>
<comment type="subcellular location">
    <subcellularLocation>
        <location evidence="1">Mitochondrion</location>
    </subcellularLocation>
</comment>
<protein>
    <recommendedName>
        <fullName evidence="6">Large ribosomal subunit protein mL43</fullName>
    </recommendedName>
</protein>
<dbReference type="PANTHER" id="PTHR21396:SF2">
    <property type="entry name" value="LARGE RIBOSOMAL SUBUNIT PROTEIN ML43"/>
    <property type="match status" value="1"/>
</dbReference>
<evidence type="ECO:0000256" key="3">
    <source>
        <dbReference type="ARBA" id="ARBA00022980"/>
    </source>
</evidence>
<comment type="similarity">
    <text evidence="2">Belongs to the mitochondrion-specific ribosomal protein mL43 family.</text>
</comment>
<gene>
    <name evidence="9" type="primary">MRPL51</name>
    <name evidence="9" type="ORF">MYAM1_000119</name>
</gene>
<keyword evidence="10" id="KW-1185">Reference proteome</keyword>
<dbReference type="GO" id="GO:0003735">
    <property type="term" value="F:structural constituent of ribosome"/>
    <property type="evidence" value="ECO:0007669"/>
    <property type="project" value="InterPro"/>
</dbReference>
<keyword evidence="4" id="KW-0496">Mitochondrion</keyword>
<evidence type="ECO:0000256" key="1">
    <source>
        <dbReference type="ARBA" id="ARBA00004173"/>
    </source>
</evidence>
<feature type="region of interest" description="Disordered" evidence="7">
    <location>
        <begin position="110"/>
        <end position="143"/>
    </location>
</feature>
<dbReference type="InterPro" id="IPR036249">
    <property type="entry name" value="Thioredoxin-like_sf"/>
</dbReference>
<evidence type="ECO:0000256" key="7">
    <source>
        <dbReference type="SAM" id="MobiDB-lite"/>
    </source>
</evidence>